<name>A0A5C6VC36_9FLAO</name>
<evidence type="ECO:0000256" key="1">
    <source>
        <dbReference type="ARBA" id="ARBA00022898"/>
    </source>
</evidence>
<dbReference type="Gene3D" id="3.40.640.10">
    <property type="entry name" value="Type I PLP-dependent aspartate aminotransferase-like (Major domain)"/>
    <property type="match status" value="1"/>
</dbReference>
<feature type="domain" description="Aminotransferase class V" evidence="2">
    <location>
        <begin position="98"/>
        <end position="358"/>
    </location>
</feature>
<keyword evidence="1" id="KW-0663">Pyridoxal phosphate</keyword>
<keyword evidence="3" id="KW-0032">Aminotransferase</keyword>
<dbReference type="Gene3D" id="3.90.1150.10">
    <property type="entry name" value="Aspartate Aminotransferase, domain 1"/>
    <property type="match status" value="1"/>
</dbReference>
<dbReference type="Pfam" id="PF00266">
    <property type="entry name" value="Aminotran_5"/>
    <property type="match status" value="1"/>
</dbReference>
<keyword evidence="4" id="KW-1185">Reference proteome</keyword>
<dbReference type="RefSeq" id="WP_147013367.1">
    <property type="nucleotide sequence ID" value="NZ_VORB01000002.1"/>
</dbReference>
<dbReference type="GO" id="GO:0008483">
    <property type="term" value="F:transaminase activity"/>
    <property type="evidence" value="ECO:0007669"/>
    <property type="project" value="UniProtKB-KW"/>
</dbReference>
<evidence type="ECO:0000313" key="4">
    <source>
        <dbReference type="Proteomes" id="UP000321168"/>
    </source>
</evidence>
<dbReference type="PANTHER" id="PTHR43586">
    <property type="entry name" value="CYSTEINE DESULFURASE"/>
    <property type="match status" value="1"/>
</dbReference>
<accession>A0A5C6VC36</accession>
<protein>
    <submittedName>
        <fullName evidence="3">Aminotransferase class V-fold PLP-dependent enzyme</fullName>
    </submittedName>
</protein>
<keyword evidence="3" id="KW-0808">Transferase</keyword>
<dbReference type="InterPro" id="IPR015421">
    <property type="entry name" value="PyrdxlP-dep_Trfase_major"/>
</dbReference>
<reference evidence="3 4" key="1">
    <citation type="submission" date="2019-08" db="EMBL/GenBank/DDBJ databases">
        <title>Genome of Luteibaculum oceani JCM 18817.</title>
        <authorList>
            <person name="Bowman J.P."/>
        </authorList>
    </citation>
    <scope>NUCLEOTIDE SEQUENCE [LARGE SCALE GENOMIC DNA]</scope>
    <source>
        <strain evidence="3 4">JCM 18817</strain>
    </source>
</reference>
<evidence type="ECO:0000259" key="2">
    <source>
        <dbReference type="Pfam" id="PF00266"/>
    </source>
</evidence>
<comment type="caution">
    <text evidence="3">The sequence shown here is derived from an EMBL/GenBank/DDBJ whole genome shotgun (WGS) entry which is preliminary data.</text>
</comment>
<gene>
    <name evidence="3" type="ORF">FRX97_03310</name>
</gene>
<dbReference type="InterPro" id="IPR015424">
    <property type="entry name" value="PyrdxlP-dep_Trfase"/>
</dbReference>
<organism evidence="3 4">
    <name type="scientific">Luteibaculum oceani</name>
    <dbReference type="NCBI Taxonomy" id="1294296"/>
    <lineage>
        <taxon>Bacteria</taxon>
        <taxon>Pseudomonadati</taxon>
        <taxon>Bacteroidota</taxon>
        <taxon>Flavobacteriia</taxon>
        <taxon>Flavobacteriales</taxon>
        <taxon>Luteibaculaceae</taxon>
        <taxon>Luteibaculum</taxon>
    </lineage>
</organism>
<proteinExistence type="predicted"/>
<dbReference type="PANTHER" id="PTHR43586:SF15">
    <property type="entry name" value="BLR3095 PROTEIN"/>
    <property type="match status" value="1"/>
</dbReference>
<dbReference type="Proteomes" id="UP000321168">
    <property type="component" value="Unassembled WGS sequence"/>
</dbReference>
<dbReference type="EMBL" id="VORB01000002">
    <property type="protein sequence ID" value="TXC82136.1"/>
    <property type="molecule type" value="Genomic_DNA"/>
</dbReference>
<dbReference type="SUPFAM" id="SSF53383">
    <property type="entry name" value="PLP-dependent transferases"/>
    <property type="match status" value="1"/>
</dbReference>
<evidence type="ECO:0000313" key="3">
    <source>
        <dbReference type="EMBL" id="TXC82136.1"/>
    </source>
</evidence>
<dbReference type="InterPro" id="IPR000192">
    <property type="entry name" value="Aminotrans_V_dom"/>
</dbReference>
<dbReference type="AlphaFoldDB" id="A0A5C6VC36"/>
<dbReference type="InterPro" id="IPR015422">
    <property type="entry name" value="PyrdxlP-dep_Trfase_small"/>
</dbReference>
<dbReference type="OrthoDB" id="513408at2"/>
<sequence>MITDTLNYEFLALKSCTYLNTPATGLVSKEAREEQQNYLRNFDRQGSTYIDELEYPFKSDLKNKIATYFGCHFGQIGLVPSFSAGINYLLSGLYSLESVAYLKTDYPSLTLPLSLGTYNSIEIAPNEDGFYSEEKIITQCVETGVRFLFLSHVQYNSGQKLDIEFIGAKLKAHEIFIIVDSTQSAGNSDFNFSKSNISCAIMSCYKWLNAGFGSGIILAKESFLSALDIKTGGFTAVLWKENSNTVDRGLAQLQPGHVAPFALTGLSSALDMHLKLKESNAHLIGKNLLSQFFESFPQIENIVGNPDNDSYANFCCIRDKERKLSGKLTNKNIVHTYRNGVVRLGFHFYNTEEDVEILINAISS</sequence>